<proteinExistence type="predicted"/>
<name>A0A916JPH2_9FLAO</name>
<dbReference type="AlphaFoldDB" id="A0A916JPH2"/>
<keyword evidence="2" id="KW-1185">Reference proteome</keyword>
<organism evidence="1 2">
    <name type="scientific">Parvicella tangerina</name>
    <dbReference type="NCBI Taxonomy" id="2829795"/>
    <lineage>
        <taxon>Bacteria</taxon>
        <taxon>Pseudomonadati</taxon>
        <taxon>Bacteroidota</taxon>
        <taxon>Flavobacteriia</taxon>
        <taxon>Flavobacteriales</taxon>
        <taxon>Parvicellaceae</taxon>
        <taxon>Parvicella</taxon>
    </lineage>
</organism>
<protein>
    <submittedName>
        <fullName evidence="1">Uncharacterized protein</fullName>
    </submittedName>
</protein>
<accession>A0A916JPH2</accession>
<dbReference type="EMBL" id="OU015584">
    <property type="protein sequence ID" value="CAG5085700.1"/>
    <property type="molecule type" value="Genomic_DNA"/>
</dbReference>
<sequence>MKRFNDYTILRHFLSGSLEVVVFAKRNRKSFNRKIEKQ</sequence>
<evidence type="ECO:0000313" key="2">
    <source>
        <dbReference type="Proteomes" id="UP000683507"/>
    </source>
</evidence>
<dbReference type="KEGG" id="ptan:CRYO30217_02843"/>
<reference evidence="1" key="1">
    <citation type="submission" date="2021-04" db="EMBL/GenBank/DDBJ databases">
        <authorList>
            <person name="Rodrigo-Torres L."/>
            <person name="Arahal R. D."/>
            <person name="Lucena T."/>
        </authorList>
    </citation>
    <scope>NUCLEOTIDE SEQUENCE</scope>
    <source>
        <strain evidence="1">AS29M-1</strain>
    </source>
</reference>
<gene>
    <name evidence="1" type="ORF">CRYO30217_02843</name>
</gene>
<dbReference type="Proteomes" id="UP000683507">
    <property type="component" value="Chromosome"/>
</dbReference>
<evidence type="ECO:0000313" key="1">
    <source>
        <dbReference type="EMBL" id="CAG5085700.1"/>
    </source>
</evidence>